<organism evidence="7 8">
    <name type="scientific">Lachancea fermentati</name>
    <name type="common">Zygosaccharomyces fermentati</name>
    <dbReference type="NCBI Taxonomy" id="4955"/>
    <lineage>
        <taxon>Eukaryota</taxon>
        <taxon>Fungi</taxon>
        <taxon>Dikarya</taxon>
        <taxon>Ascomycota</taxon>
        <taxon>Saccharomycotina</taxon>
        <taxon>Saccharomycetes</taxon>
        <taxon>Saccharomycetales</taxon>
        <taxon>Saccharomycetaceae</taxon>
        <taxon>Lachancea</taxon>
    </lineage>
</organism>
<dbReference type="OrthoDB" id="4033768at2759"/>
<dbReference type="GO" id="GO:0016020">
    <property type="term" value="C:membrane"/>
    <property type="evidence" value="ECO:0007669"/>
    <property type="project" value="UniProtKB-SubCell"/>
</dbReference>
<evidence type="ECO:0000313" key="8">
    <source>
        <dbReference type="Proteomes" id="UP000190831"/>
    </source>
</evidence>
<dbReference type="EMBL" id="LT598486">
    <property type="protein sequence ID" value="SCW03358.1"/>
    <property type="molecule type" value="Genomic_DNA"/>
</dbReference>
<dbReference type="GO" id="GO:0009100">
    <property type="term" value="P:glycoprotein metabolic process"/>
    <property type="evidence" value="ECO:0007669"/>
    <property type="project" value="UniProtKB-ARBA"/>
</dbReference>
<feature type="transmembrane region" description="Helical" evidence="5">
    <location>
        <begin position="21"/>
        <end position="39"/>
    </location>
</feature>
<evidence type="ECO:0000313" key="7">
    <source>
        <dbReference type="EMBL" id="SCW03358.1"/>
    </source>
</evidence>
<protein>
    <submittedName>
        <fullName evidence="7">LAFE_0G08658g1_1</fullName>
    </submittedName>
</protein>
<evidence type="ECO:0000256" key="2">
    <source>
        <dbReference type="ARBA" id="ARBA00022692"/>
    </source>
</evidence>
<keyword evidence="2 5" id="KW-0812">Transmembrane</keyword>
<keyword evidence="3 5" id="KW-1133">Transmembrane helix</keyword>
<name>A0A1G4MHI4_LACFM</name>
<dbReference type="PANTHER" id="PTHR15407">
    <property type="entry name" value="FUKUTIN-RELATED"/>
    <property type="match status" value="1"/>
</dbReference>
<dbReference type="AlphaFoldDB" id="A0A1G4MHI4"/>
<keyword evidence="4 5" id="KW-0472">Membrane</keyword>
<evidence type="ECO:0000256" key="5">
    <source>
        <dbReference type="SAM" id="Phobius"/>
    </source>
</evidence>
<dbReference type="Pfam" id="PF04991">
    <property type="entry name" value="LicD"/>
    <property type="match status" value="1"/>
</dbReference>
<proteinExistence type="predicted"/>
<accession>A0A1G4MHI4</accession>
<evidence type="ECO:0000256" key="4">
    <source>
        <dbReference type="ARBA" id="ARBA00023136"/>
    </source>
</evidence>
<dbReference type="STRING" id="4955.A0A1G4MHI4"/>
<feature type="domain" description="LicD/FKTN/FKRP nucleotidyltransferase" evidence="6">
    <location>
        <begin position="471"/>
        <end position="568"/>
    </location>
</feature>
<keyword evidence="8" id="KW-1185">Reference proteome</keyword>
<reference evidence="7 8" key="1">
    <citation type="submission" date="2016-03" db="EMBL/GenBank/DDBJ databases">
        <authorList>
            <person name="Devillers H."/>
        </authorList>
    </citation>
    <scope>NUCLEOTIDE SEQUENCE [LARGE SCALE GENOMIC DNA]</scope>
    <source>
        <strain evidence="7">CBS 6772</strain>
    </source>
</reference>
<sequence>MYSLPTFRLRGSRISMPKNTFYVFLVSILFVVVRFLPGVEFRGPQTTGYSRLHDELIHKFNRVVEEGIVTEQQYYENYVNRRVPTVVQEREPPANLHFVNCFAGEIPAKPHDLGHVLVQTRDRNSIPLAKSLAQWQRGFTTRLKWRHSYAITLAFTHKLLRMGFTNPLIPFSWHDWCDLHNTVGSTESPELGERIHVPVFRQDPSEFLAFHESEATKMARGTKYVSSDRVPVEKMVFVSKGRNIEMAVKTVAASKSAIFDPEFGILHELAALEGIGRSNVQAHGVNLTHVRNEVFGIPEMAYFDNRRAQLVVSSRARDLASGSRDLQFAEYLSLPRLETRANNGYTGPNGMTIVLYSDDFRLSAPDRIRDLSRPRSSYYYKDRILSPEDFAYLDLVAGKHCQSLLQSSRQLEDLQKHKLLSDLTLSGNTVPIGLPGSHHDGRFFKGVLLESEKLESLHRLARAWQTFAANEKVIYWLSHGNLLSWKWQGTNFAWDHNVDVQLPIRHLEYLAANFNNSVIVFEDEDYVGRYYLEIGPLFNVQAKEGHKNIIDGRLIDVDTGHYVALVSVFSAEDTSVQKPHTGQGAKALKSSFKNFYGGAVALTDKNSYCYPSLASLSPLRRTVYEGISTYVPFDVDRILTDEYPYGLQDTDNGYFRYDEHLCGWISKTCGNCVSKETEKLWKDHERESRATCKHNIEGEERYCKPPGSTTLHSRWPNVKTNSLERHSRYHEMNGYPYV</sequence>
<evidence type="ECO:0000259" key="6">
    <source>
        <dbReference type="Pfam" id="PF04991"/>
    </source>
</evidence>
<dbReference type="PANTHER" id="PTHR15407:SF28">
    <property type="entry name" value="RIBITOL-5-PHOSPHATE TRANSFERASE FKTN"/>
    <property type="match status" value="1"/>
</dbReference>
<gene>
    <name evidence="7" type="ORF">LAFE_0G08658G</name>
</gene>
<dbReference type="InterPro" id="IPR007074">
    <property type="entry name" value="LicD/FKTN/FKRP_NTP_transf"/>
</dbReference>
<dbReference type="InterPro" id="IPR009644">
    <property type="entry name" value="FKTN/MNN4/W02B3.4-1"/>
</dbReference>
<comment type="subcellular location">
    <subcellularLocation>
        <location evidence="1">Membrane</location>
        <topology evidence="1">Single-pass membrane protein</topology>
    </subcellularLocation>
</comment>
<evidence type="ECO:0000256" key="1">
    <source>
        <dbReference type="ARBA" id="ARBA00004167"/>
    </source>
</evidence>
<dbReference type="OMA" id="TEERWSH"/>
<dbReference type="Proteomes" id="UP000190831">
    <property type="component" value="Chromosome G"/>
</dbReference>
<evidence type="ECO:0000256" key="3">
    <source>
        <dbReference type="ARBA" id="ARBA00022989"/>
    </source>
</evidence>